<evidence type="ECO:0000256" key="1">
    <source>
        <dbReference type="SAM" id="Phobius"/>
    </source>
</evidence>
<sequence length="50" mass="5436">MELPADVAERFRAATSPENEGESFARNDYLVLLAACLVVPALFIALAWLA</sequence>
<accession>A0ABP4EUR7</accession>
<feature type="transmembrane region" description="Helical" evidence="1">
    <location>
        <begin position="29"/>
        <end position="49"/>
    </location>
</feature>
<reference evidence="3" key="1">
    <citation type="journal article" date="2019" name="Int. J. Syst. Evol. Microbiol.">
        <title>The Global Catalogue of Microorganisms (GCM) 10K type strain sequencing project: providing services to taxonomists for standard genome sequencing and annotation.</title>
        <authorList>
            <consortium name="The Broad Institute Genomics Platform"/>
            <consortium name="The Broad Institute Genome Sequencing Center for Infectious Disease"/>
            <person name="Wu L."/>
            <person name="Ma J."/>
        </authorList>
    </citation>
    <scope>NUCLEOTIDE SEQUENCE [LARGE SCALE GENOMIC DNA]</scope>
    <source>
        <strain evidence="3">JCM 11813</strain>
    </source>
</reference>
<protein>
    <submittedName>
        <fullName evidence="2">Uncharacterized protein</fullName>
    </submittedName>
</protein>
<organism evidence="2 3">
    <name type="scientific">Nocardioides aquiterrae</name>
    <dbReference type="NCBI Taxonomy" id="203799"/>
    <lineage>
        <taxon>Bacteria</taxon>
        <taxon>Bacillati</taxon>
        <taxon>Actinomycetota</taxon>
        <taxon>Actinomycetes</taxon>
        <taxon>Propionibacteriales</taxon>
        <taxon>Nocardioidaceae</taxon>
        <taxon>Nocardioides</taxon>
    </lineage>
</organism>
<dbReference type="EMBL" id="BAAAJE010000006">
    <property type="protein sequence ID" value="GAA1134618.1"/>
    <property type="molecule type" value="Genomic_DNA"/>
</dbReference>
<gene>
    <name evidence="2" type="ORF">GCM10009606_13510</name>
</gene>
<comment type="caution">
    <text evidence="2">The sequence shown here is derived from an EMBL/GenBank/DDBJ whole genome shotgun (WGS) entry which is preliminary data.</text>
</comment>
<evidence type="ECO:0000313" key="2">
    <source>
        <dbReference type="EMBL" id="GAA1134618.1"/>
    </source>
</evidence>
<keyword evidence="3" id="KW-1185">Reference proteome</keyword>
<proteinExistence type="predicted"/>
<name>A0ABP4EUR7_9ACTN</name>
<dbReference type="Proteomes" id="UP001499979">
    <property type="component" value="Unassembled WGS sequence"/>
</dbReference>
<dbReference type="RefSeq" id="WP_343906719.1">
    <property type="nucleotide sequence ID" value="NZ_BAAAJE010000006.1"/>
</dbReference>
<keyword evidence="1" id="KW-0472">Membrane</keyword>
<evidence type="ECO:0000313" key="3">
    <source>
        <dbReference type="Proteomes" id="UP001499979"/>
    </source>
</evidence>
<keyword evidence="1" id="KW-1133">Transmembrane helix</keyword>
<keyword evidence="1" id="KW-0812">Transmembrane</keyword>